<dbReference type="InterPro" id="IPR011990">
    <property type="entry name" value="TPR-like_helical_dom_sf"/>
</dbReference>
<proteinExistence type="predicted"/>
<organism evidence="3 4">
    <name type="scientific">Vandammella animalimorsus</name>
    <dbReference type="NCBI Taxonomy" id="2029117"/>
    <lineage>
        <taxon>Bacteria</taxon>
        <taxon>Pseudomonadati</taxon>
        <taxon>Pseudomonadota</taxon>
        <taxon>Betaproteobacteria</taxon>
        <taxon>Burkholderiales</taxon>
        <taxon>Comamonadaceae</taxon>
        <taxon>Vandammella</taxon>
    </lineage>
</organism>
<dbReference type="PROSITE" id="PS50005">
    <property type="entry name" value="TPR"/>
    <property type="match status" value="1"/>
</dbReference>
<dbReference type="InterPro" id="IPR049003">
    <property type="entry name" value="PgaA_barrel"/>
</dbReference>
<dbReference type="GO" id="GO:1901515">
    <property type="term" value="F:poly-beta-1,6-N-acetyl-D-glucosamine transmembrane transporter activity"/>
    <property type="evidence" value="ECO:0007669"/>
    <property type="project" value="InterPro"/>
</dbReference>
<dbReference type="Gene3D" id="1.25.40.10">
    <property type="entry name" value="Tetratricopeptide repeat domain"/>
    <property type="match status" value="2"/>
</dbReference>
<evidence type="ECO:0000313" key="3">
    <source>
        <dbReference type="EMBL" id="PAT34510.1"/>
    </source>
</evidence>
<sequence>MAPQARSAKAFAGINSHQSAAVLGVFCTAPPTSHHRPEHPWQQPQRFATCLPMSPRTPLPTSRLLRCLAAAAALGCAAAPALADAHYDSLIHQARAGQTAPALAYFAAQSQDALSARHVNDWLVISGWAGQDQQTLAIYQQHRQRVRLEPASLAAVGRAYRNLKHWDMAASLLDAAIQREPQHSDWYLAAAYALAEGGHAAQASAQLDAFEQRFAQQRLPLLLARSYVARITQQPYDALQYASAAIDLAPDNAQAQNHYLHALRAAGMAERALQYLAAARPAEADAALVRSLQADYGAELVRIGESASGTRAEDQARKRRTLDYYAQLLAQWQQALQASAPGSAEHQALQRDIRRVRTDRLIALWQARQAQALLDEYAALLAQDPELPDYALMQVGAALLETRQPEEALRIYDGIAQRRAATAGANASPQPQSLYTGRLYARVETEQLDAARALARQHLAQTSPERRIPGNPNPLPNTDWSATRREQAAVELYAGRLPQAQAQFEELMALGPGDSHTHMGLVSTYRNRGWPRRAAEELKIIQHTSGDAHDLSLLLEQAGVAQELQDWPTAQALLDHAQQRYPEEPRVQRAQRQWQVARMPMVQFNAEYRDSDSPSAIGEGATRYALLGYSAPLHERWRLFAAARHSSGNYLEGKGRYHQLAAGAQWHWRDTQAEFELSALRAAQRTHTGLRLAARHNLDDHWQLQARAARNSIETPLRALRAGITADELALGLQWRAHESTRLGLTAEAMDFSDGNRRTGYFIDGQQRLLTTAHLQLDAGLELSHSRNTRPGQGPYFAPQRDWSILPGLTAYHILHRRYEQVWRHELHLAAGRYTQHGFGSGGYQRLRYGQQWKWNDTTSLDWNTGLSWRPYDGARERALYFNIGFSHRF</sequence>
<dbReference type="SUPFAM" id="SSF48452">
    <property type="entry name" value="TPR-like"/>
    <property type="match status" value="2"/>
</dbReference>
<dbReference type="AlphaFoldDB" id="A0A2A2A7K6"/>
<gene>
    <name evidence="3" type="primary">pgaA</name>
    <name evidence="3" type="ORF">CK625_12830</name>
</gene>
<dbReference type="InterPro" id="IPR023870">
    <property type="entry name" value="PGA_export_porin_PgaA"/>
</dbReference>
<feature type="domain" description="PgaA membrane beta barrel" evidence="2">
    <location>
        <begin position="610"/>
        <end position="890"/>
    </location>
</feature>
<dbReference type="EMBL" id="NSJB01000015">
    <property type="protein sequence ID" value="PAT34510.1"/>
    <property type="molecule type" value="Genomic_DNA"/>
</dbReference>
<dbReference type="InterPro" id="IPR019734">
    <property type="entry name" value="TPR_rpt"/>
</dbReference>
<protein>
    <submittedName>
        <fullName evidence="3">Poly-beta-1,6 N-acetyl-D-glucosamine export porin PgaA</fullName>
    </submittedName>
</protein>
<accession>A0A2A2A7K6</accession>
<evidence type="ECO:0000313" key="4">
    <source>
        <dbReference type="Proteomes" id="UP000218054"/>
    </source>
</evidence>
<dbReference type="Pfam" id="PF21197">
    <property type="entry name" value="PgaA_barrel"/>
    <property type="match status" value="1"/>
</dbReference>
<evidence type="ECO:0000256" key="1">
    <source>
        <dbReference type="PROSITE-ProRule" id="PRU00339"/>
    </source>
</evidence>
<comment type="caution">
    <text evidence="3">The sequence shown here is derived from an EMBL/GenBank/DDBJ whole genome shotgun (WGS) entry which is preliminary data.</text>
</comment>
<dbReference type="Proteomes" id="UP000218054">
    <property type="component" value="Unassembled WGS sequence"/>
</dbReference>
<keyword evidence="1" id="KW-0802">TPR repeat</keyword>
<evidence type="ECO:0000259" key="2">
    <source>
        <dbReference type="Pfam" id="PF21197"/>
    </source>
</evidence>
<name>A0A2A2A7K6_9BURK</name>
<keyword evidence="4" id="KW-1185">Reference proteome</keyword>
<reference evidence="3 4" key="1">
    <citation type="submission" date="2017-08" db="EMBL/GenBank/DDBJ databases">
        <title>WGS of Clinical strains of the CDC Group NO-1 linked to zoonotic infections in humans.</title>
        <authorList>
            <person name="Bernier A.-M."/>
            <person name="Bernard K."/>
        </authorList>
    </citation>
    <scope>NUCLEOTIDE SEQUENCE [LARGE SCALE GENOMIC DNA]</scope>
    <source>
        <strain evidence="3 4">NML00-0135</strain>
    </source>
</reference>
<feature type="repeat" description="TPR" evidence="1">
    <location>
        <begin position="150"/>
        <end position="183"/>
    </location>
</feature>
<dbReference type="NCBIfam" id="TIGR03939">
    <property type="entry name" value="PGA_TPR_OMP"/>
    <property type="match status" value="1"/>
</dbReference>